<reference evidence="1 2" key="1">
    <citation type="submission" date="2019-06" db="EMBL/GenBank/DDBJ databases">
        <title>Sequencing the genomes of 1000 actinobacteria strains.</title>
        <authorList>
            <person name="Klenk H.-P."/>
        </authorList>
    </citation>
    <scope>NUCLEOTIDE SEQUENCE [LARGE SCALE GENOMIC DNA]</scope>
    <source>
        <strain evidence="1 2">DSM 26477</strain>
    </source>
</reference>
<sequence length="225" mass="24808">MPTPTLVLHEDVLAPNNPPVYLPRGPRSIYVRDGSVHLDSDAATQYLAEAHGMVTTDQLTVRAGASGARIWRWELVDPEFADQPQTLRSAPTATSELKHQAQVDLDPRLDWLMRLDSVTFPAGGTAWTHQHQGPGIRICQSGEITIETKGTINTYSPGEAWSETGVDPVLAPTTPDSATTFIRCLVLPAHTRGTSSLRVMLPEDRTKPNTQSYHIFSERMLDPVY</sequence>
<protein>
    <recommendedName>
        <fullName evidence="3">Cupin domain</fullName>
    </recommendedName>
</protein>
<comment type="caution">
    <text evidence="1">The sequence shown here is derived from an EMBL/GenBank/DDBJ whole genome shotgun (WGS) entry which is preliminary data.</text>
</comment>
<accession>A0A542YGC0</accession>
<name>A0A542YGC0_9MICO</name>
<evidence type="ECO:0000313" key="2">
    <source>
        <dbReference type="Proteomes" id="UP000317998"/>
    </source>
</evidence>
<dbReference type="Proteomes" id="UP000317998">
    <property type="component" value="Unassembled WGS sequence"/>
</dbReference>
<dbReference type="EMBL" id="VFOM01000001">
    <property type="protein sequence ID" value="TQL47106.1"/>
    <property type="molecule type" value="Genomic_DNA"/>
</dbReference>
<organism evidence="1 2">
    <name type="scientific">Homoserinimonas aerilata</name>
    <dbReference type="NCBI Taxonomy" id="1162970"/>
    <lineage>
        <taxon>Bacteria</taxon>
        <taxon>Bacillati</taxon>
        <taxon>Actinomycetota</taxon>
        <taxon>Actinomycetes</taxon>
        <taxon>Micrococcales</taxon>
        <taxon>Microbacteriaceae</taxon>
        <taxon>Homoserinimonas</taxon>
    </lineage>
</organism>
<keyword evidence="2" id="KW-1185">Reference proteome</keyword>
<dbReference type="RefSeq" id="WP_141879394.1">
    <property type="nucleotide sequence ID" value="NZ_VFOM01000001.1"/>
</dbReference>
<evidence type="ECO:0008006" key="3">
    <source>
        <dbReference type="Google" id="ProtNLM"/>
    </source>
</evidence>
<dbReference type="AlphaFoldDB" id="A0A542YGC0"/>
<gene>
    <name evidence="1" type="ORF">FB562_0153</name>
</gene>
<proteinExistence type="predicted"/>
<dbReference type="OrthoDB" id="8678668at2"/>
<evidence type="ECO:0000313" key="1">
    <source>
        <dbReference type="EMBL" id="TQL47106.1"/>
    </source>
</evidence>